<sequence length="277" mass="30607">MFKTVHFSTAFLLQLVLASDACYYNEECNSGWCEGGFPSMWGNPPQKGTCEPKRNDGMSSYFSDYDSCKSGDGKCGVCGWKMSNGKACSANSDCWSGRCDGDGVKCMGTCIEHDYIFNPSSNLVTYHDYNSCGPRGDDAQADLGQCQYGYRVVGAEKNDNYAVKARVNGCDYFAYTAYECLTTEDWSDTLSDGLCYNFRNRATGRILDAYTSGDVHAHAFNGGNYQKWYAEMSGNNYMFKNKATGRYLDSNTAGDVYTGVYNGGKYQEWVVSVTPCS</sequence>
<accession>A0A6U2EWH3</accession>
<protein>
    <submittedName>
        <fullName evidence="2">Uncharacterized protein</fullName>
    </submittedName>
</protein>
<evidence type="ECO:0000256" key="1">
    <source>
        <dbReference type="SAM" id="SignalP"/>
    </source>
</evidence>
<dbReference type="InterPro" id="IPR035992">
    <property type="entry name" value="Ricin_B-like_lectins"/>
</dbReference>
<organism evidence="2">
    <name type="scientific">Pseudictyota dubia</name>
    <dbReference type="NCBI Taxonomy" id="2749911"/>
    <lineage>
        <taxon>Eukaryota</taxon>
        <taxon>Sar</taxon>
        <taxon>Stramenopiles</taxon>
        <taxon>Ochrophyta</taxon>
        <taxon>Bacillariophyta</taxon>
        <taxon>Mediophyceae</taxon>
        <taxon>Biddulphiophycidae</taxon>
        <taxon>Eupodiscales</taxon>
        <taxon>Odontellaceae</taxon>
        <taxon>Pseudictyota</taxon>
    </lineage>
</organism>
<dbReference type="EMBL" id="HBED01028366">
    <property type="protein sequence ID" value="CAD8315262.1"/>
    <property type="molecule type" value="Transcribed_RNA"/>
</dbReference>
<proteinExistence type="predicted"/>
<dbReference type="AlphaFoldDB" id="A0A6U2EWH3"/>
<dbReference type="SUPFAM" id="SSF50370">
    <property type="entry name" value="Ricin B-like lectins"/>
    <property type="match status" value="1"/>
</dbReference>
<evidence type="ECO:0000313" key="2">
    <source>
        <dbReference type="EMBL" id="CAD8315262.1"/>
    </source>
</evidence>
<reference evidence="2" key="1">
    <citation type="submission" date="2021-01" db="EMBL/GenBank/DDBJ databases">
        <authorList>
            <person name="Corre E."/>
            <person name="Pelletier E."/>
            <person name="Niang G."/>
            <person name="Scheremetjew M."/>
            <person name="Finn R."/>
            <person name="Kale V."/>
            <person name="Holt S."/>
            <person name="Cochrane G."/>
            <person name="Meng A."/>
            <person name="Brown T."/>
            <person name="Cohen L."/>
        </authorList>
    </citation>
    <scope>NUCLEOTIDE SEQUENCE</scope>
    <source>
        <strain evidence="2">CCMP147</strain>
    </source>
</reference>
<feature type="chain" id="PRO_5035676966" evidence="1">
    <location>
        <begin position="19"/>
        <end position="277"/>
    </location>
</feature>
<evidence type="ECO:0000313" key="3">
    <source>
        <dbReference type="EMBL" id="CAD8315263.1"/>
    </source>
</evidence>
<keyword evidence="1" id="KW-0732">Signal</keyword>
<name>A0A6U2EWH3_9STRA</name>
<dbReference type="EMBL" id="HBED01028367">
    <property type="protein sequence ID" value="CAD8315263.1"/>
    <property type="molecule type" value="Transcribed_RNA"/>
</dbReference>
<dbReference type="Gene3D" id="2.80.10.50">
    <property type="match status" value="1"/>
</dbReference>
<dbReference type="CDD" id="cd23415">
    <property type="entry name" value="beta-trefoil_Ricin_AH"/>
    <property type="match status" value="1"/>
</dbReference>
<gene>
    <name evidence="2" type="ORF">TDUB1175_LOCUS14054</name>
    <name evidence="3" type="ORF">TDUB1175_LOCUS14055</name>
</gene>
<feature type="signal peptide" evidence="1">
    <location>
        <begin position="1"/>
        <end position="18"/>
    </location>
</feature>